<dbReference type="GO" id="GO:0031146">
    <property type="term" value="P:SCF-dependent proteasomal ubiquitin-dependent protein catabolic process"/>
    <property type="evidence" value="ECO:0007669"/>
    <property type="project" value="TreeGrafter"/>
</dbReference>
<dbReference type="AlphaFoldDB" id="A0A8H3EY77"/>
<evidence type="ECO:0000259" key="3">
    <source>
        <dbReference type="PROSITE" id="PS50181"/>
    </source>
</evidence>
<dbReference type="InterPro" id="IPR045464">
    <property type="entry name" value="Hrt3/FBXO9_C"/>
</dbReference>
<organism evidence="4 5">
    <name type="scientific">Gomphillus americanus</name>
    <dbReference type="NCBI Taxonomy" id="1940652"/>
    <lineage>
        <taxon>Eukaryota</taxon>
        <taxon>Fungi</taxon>
        <taxon>Dikarya</taxon>
        <taxon>Ascomycota</taxon>
        <taxon>Pezizomycotina</taxon>
        <taxon>Lecanoromycetes</taxon>
        <taxon>OSLEUM clade</taxon>
        <taxon>Ostropomycetidae</taxon>
        <taxon>Ostropales</taxon>
        <taxon>Graphidaceae</taxon>
        <taxon>Gomphilloideae</taxon>
        <taxon>Gomphillus</taxon>
    </lineage>
</organism>
<evidence type="ECO:0000313" key="5">
    <source>
        <dbReference type="Proteomes" id="UP000664169"/>
    </source>
</evidence>
<dbReference type="Proteomes" id="UP000664169">
    <property type="component" value="Unassembled WGS sequence"/>
</dbReference>
<accession>A0A8H3EY77</accession>
<dbReference type="PROSITE" id="PS50181">
    <property type="entry name" value="FBOX"/>
    <property type="match status" value="1"/>
</dbReference>
<dbReference type="EMBL" id="CAJPDQ010000009">
    <property type="protein sequence ID" value="CAF9914821.1"/>
    <property type="molecule type" value="Genomic_DNA"/>
</dbReference>
<dbReference type="InterPro" id="IPR036047">
    <property type="entry name" value="F-box-like_dom_sf"/>
</dbReference>
<proteinExistence type="predicted"/>
<dbReference type="InterPro" id="IPR001810">
    <property type="entry name" value="F-box_dom"/>
</dbReference>
<dbReference type="Pfam" id="PF19270">
    <property type="entry name" value="FBO_C"/>
    <property type="match status" value="1"/>
</dbReference>
<feature type="region of interest" description="Disordered" evidence="2">
    <location>
        <begin position="22"/>
        <end position="66"/>
    </location>
</feature>
<keyword evidence="5" id="KW-1185">Reference proteome</keyword>
<reference evidence="4" key="1">
    <citation type="submission" date="2021-03" db="EMBL/GenBank/DDBJ databases">
        <authorList>
            <person name="Tagirdzhanova G."/>
        </authorList>
    </citation>
    <scope>NUCLEOTIDE SEQUENCE</scope>
</reference>
<dbReference type="PANTHER" id="PTHR12874:SF9">
    <property type="entry name" value="F-BOX ONLY PROTEIN 48"/>
    <property type="match status" value="1"/>
</dbReference>
<evidence type="ECO:0000256" key="2">
    <source>
        <dbReference type="SAM" id="MobiDB-lite"/>
    </source>
</evidence>
<dbReference type="SUPFAM" id="SSF81383">
    <property type="entry name" value="F-box domain"/>
    <property type="match status" value="1"/>
</dbReference>
<dbReference type="OrthoDB" id="2117972at2759"/>
<sequence length="553" mass="62640">MTSSEANAELETFRRQWQDEVLRRRGDVPIRNPTNIRPKHTRSSSKETSLISHLGASSSKNDNYEDDGNYGTYDFDDMEALEDSKRIGKSMVSPESVANREPISALDHYEMAVVRETEGKLGESLDLYRKAFRLDDAVDQLYKRKHFPPPRFKAESAEAKSSFQGAKSKEAPKKRSAVSALVSSFANVTILGVSPIIPGDISPPCPIKSLPRELLVEVIDHVAYMDIASLSRLAQASKYFAYLCTTEEGTWKSLVHGTRFGLGGMYYTWAREISNTSLEYRMKDLTIQQPFTLPHHLPITLPINTAYPTYRYMYQQRPRLRFSGVYISTVNYTRPGANGPNTLTWSTPIHVVTYYRYLRFYRDGSCISLLTTTEPHDVVPHLQKENIGSEFISTTTLPIGVMRDARRGRWKLGAPVELTDWTEHKHNSAKENDDLLATRNHDTQPNKASSPTPQPTIASISPPPARPAVHETDEREPEGMLTIETEGPTKAYQYTARFEIKSSSSTNNYAARNTKLVWRGFWSHNVISGDWAEFGLKNDRAFVWSRVRSWADA</sequence>
<feature type="compositionally biased region" description="Polar residues" evidence="2">
    <location>
        <begin position="46"/>
        <end position="61"/>
    </location>
</feature>
<keyword evidence="1" id="KW-0833">Ubl conjugation pathway</keyword>
<evidence type="ECO:0000256" key="1">
    <source>
        <dbReference type="ARBA" id="ARBA00022786"/>
    </source>
</evidence>
<comment type="caution">
    <text evidence="4">The sequence shown here is derived from an EMBL/GenBank/DDBJ whole genome shotgun (WGS) entry which is preliminary data.</text>
</comment>
<dbReference type="GO" id="GO:0019005">
    <property type="term" value="C:SCF ubiquitin ligase complex"/>
    <property type="evidence" value="ECO:0007669"/>
    <property type="project" value="TreeGrafter"/>
</dbReference>
<evidence type="ECO:0000313" key="4">
    <source>
        <dbReference type="EMBL" id="CAF9914821.1"/>
    </source>
</evidence>
<gene>
    <name evidence="4" type="ORF">GOMPHAMPRED_008295</name>
</gene>
<feature type="compositionally biased region" description="Low complexity" evidence="2">
    <location>
        <begin position="448"/>
        <end position="460"/>
    </location>
</feature>
<name>A0A8H3EY77_9LECA</name>
<feature type="region of interest" description="Disordered" evidence="2">
    <location>
        <begin position="423"/>
        <end position="481"/>
    </location>
</feature>
<dbReference type="GO" id="GO:0005737">
    <property type="term" value="C:cytoplasm"/>
    <property type="evidence" value="ECO:0007669"/>
    <property type="project" value="TreeGrafter"/>
</dbReference>
<protein>
    <recommendedName>
        <fullName evidence="3">F-box domain-containing protein</fullName>
    </recommendedName>
</protein>
<feature type="domain" description="F-box" evidence="3">
    <location>
        <begin position="204"/>
        <end position="254"/>
    </location>
</feature>
<feature type="compositionally biased region" description="Basic and acidic residues" evidence="2">
    <location>
        <begin position="423"/>
        <end position="433"/>
    </location>
</feature>
<dbReference type="PANTHER" id="PTHR12874">
    <property type="entry name" value="F-BOX ONLY PROTEIN 48-RELATED"/>
    <property type="match status" value="1"/>
</dbReference>